<evidence type="ECO:0000256" key="4">
    <source>
        <dbReference type="ARBA" id="ARBA00023125"/>
    </source>
</evidence>
<keyword evidence="2" id="KW-0963">Cytoplasm</keyword>
<evidence type="ECO:0000256" key="8">
    <source>
        <dbReference type="ARBA" id="ARBA00047207"/>
    </source>
</evidence>
<evidence type="ECO:0000313" key="10">
    <source>
        <dbReference type="EMBL" id="OEL12197.1"/>
    </source>
</evidence>
<evidence type="ECO:0000256" key="3">
    <source>
        <dbReference type="ARBA" id="ARBA00023015"/>
    </source>
</evidence>
<dbReference type="OrthoDB" id="9806864at2"/>
<comment type="similarity">
    <text evidence="6">Belongs to the SarZ family.</text>
</comment>
<dbReference type="SUPFAM" id="SSF46785">
    <property type="entry name" value="Winged helix' DNA-binding domain"/>
    <property type="match status" value="1"/>
</dbReference>
<evidence type="ECO:0000259" key="9">
    <source>
        <dbReference type="PROSITE" id="PS50995"/>
    </source>
</evidence>
<dbReference type="PROSITE" id="PS50995">
    <property type="entry name" value="HTH_MARR_2"/>
    <property type="match status" value="1"/>
</dbReference>
<keyword evidence="3" id="KW-0805">Transcription regulation</keyword>
<accession>A0A1E5UH42</accession>
<evidence type="ECO:0000256" key="7">
    <source>
        <dbReference type="ARBA" id="ARBA00047188"/>
    </source>
</evidence>
<comment type="subcellular location">
    <subcellularLocation>
        <location evidence="1">Cytoplasm</location>
    </subcellularLocation>
</comment>
<dbReference type="PRINTS" id="PR00598">
    <property type="entry name" value="HTHMARR"/>
</dbReference>
<dbReference type="STRING" id="237258.SAMN04489756_10925"/>
<dbReference type="GO" id="GO:0005737">
    <property type="term" value="C:cytoplasm"/>
    <property type="evidence" value="ECO:0007669"/>
    <property type="project" value="UniProtKB-SubCell"/>
</dbReference>
<feature type="domain" description="HTH marR-type" evidence="9">
    <location>
        <begin position="13"/>
        <end position="146"/>
    </location>
</feature>
<dbReference type="SMART" id="SM00347">
    <property type="entry name" value="HTH_MARR"/>
    <property type="match status" value="1"/>
</dbReference>
<comment type="caution">
    <text evidence="10">The sequence shown here is derived from an EMBL/GenBank/DDBJ whole genome shotgun (WGS) entry which is preliminary data.</text>
</comment>
<keyword evidence="11" id="KW-1185">Reference proteome</keyword>
<evidence type="ECO:0000256" key="1">
    <source>
        <dbReference type="ARBA" id="ARBA00004496"/>
    </source>
</evidence>
<dbReference type="Proteomes" id="UP000095601">
    <property type="component" value="Unassembled WGS sequence"/>
</dbReference>
<dbReference type="EMBL" id="MKGI01000011">
    <property type="protein sequence ID" value="OEL12197.1"/>
    <property type="molecule type" value="Genomic_DNA"/>
</dbReference>
<dbReference type="AlphaFoldDB" id="A0A1E5UH42"/>
<dbReference type="InterPro" id="IPR000835">
    <property type="entry name" value="HTH_MarR-typ"/>
</dbReference>
<organism evidence="10 11">
    <name type="scientific">Cloacibacterium normanense</name>
    <dbReference type="NCBI Taxonomy" id="237258"/>
    <lineage>
        <taxon>Bacteria</taxon>
        <taxon>Pseudomonadati</taxon>
        <taxon>Bacteroidota</taxon>
        <taxon>Flavobacteriia</taxon>
        <taxon>Flavobacteriales</taxon>
        <taxon>Weeksellaceae</taxon>
    </lineage>
</organism>
<gene>
    <name evidence="10" type="primary">ohrR</name>
    <name evidence="10" type="ORF">BHF72_1385</name>
</gene>
<dbReference type="Gene3D" id="1.10.10.10">
    <property type="entry name" value="Winged helix-like DNA-binding domain superfamily/Winged helix DNA-binding domain"/>
    <property type="match status" value="1"/>
</dbReference>
<evidence type="ECO:0000256" key="5">
    <source>
        <dbReference type="ARBA" id="ARBA00023163"/>
    </source>
</evidence>
<dbReference type="InterPro" id="IPR036388">
    <property type="entry name" value="WH-like_DNA-bd_sf"/>
</dbReference>
<dbReference type="PATRIC" id="fig|237258.4.peg.1339"/>
<keyword evidence="4" id="KW-0238">DNA-binding</keyword>
<evidence type="ECO:0000256" key="2">
    <source>
        <dbReference type="ARBA" id="ARBA00022490"/>
    </source>
</evidence>
<evidence type="ECO:0000313" key="11">
    <source>
        <dbReference type="Proteomes" id="UP000095601"/>
    </source>
</evidence>
<sequence length="155" mass="17987">MKTEKDFSTLYLERQLCFPLYAASRLTTKIYEPFLKNLDLTYPQYLVLMVLWQNDAITVNEIGSRLFLESNTLTPLLKRLEQKGLLTRKRSAEDERKVVISLTTSGKALREQAVEIPTKIISHFSDESISAEEIIQFQKTLHSLIEILHQKSEKQ</sequence>
<dbReference type="Pfam" id="PF22381">
    <property type="entry name" value="Staph_reg_Sar_Rot"/>
    <property type="match status" value="1"/>
</dbReference>
<dbReference type="RefSeq" id="WP_069797047.1">
    <property type="nucleotide sequence ID" value="NZ_CP034157.1"/>
</dbReference>
<proteinExistence type="inferred from homology"/>
<name>A0A1E5UH42_9FLAO</name>
<reference evidence="10 11" key="1">
    <citation type="submission" date="2016-09" db="EMBL/GenBank/DDBJ databases">
        <authorList>
            <person name="Capua I."/>
            <person name="De Benedictis P."/>
            <person name="Joannis T."/>
            <person name="Lombin L.H."/>
            <person name="Cattoli G."/>
        </authorList>
    </citation>
    <scope>NUCLEOTIDE SEQUENCE [LARGE SCALE GENOMIC DNA]</scope>
    <source>
        <strain evidence="10 11">NRS-1</strain>
    </source>
</reference>
<dbReference type="InterPro" id="IPR036390">
    <property type="entry name" value="WH_DNA-bd_sf"/>
</dbReference>
<protein>
    <recommendedName>
        <fullName evidence="7">HTH-type transcriptional regulator SarZ</fullName>
    </recommendedName>
    <alternativeName>
        <fullName evidence="8">Staphylococcal accessory regulator Z</fullName>
    </alternativeName>
</protein>
<dbReference type="KEGG" id="cnr:EB819_07495"/>
<dbReference type="PANTHER" id="PTHR42756:SF1">
    <property type="entry name" value="TRANSCRIPTIONAL REPRESSOR OF EMRAB OPERON"/>
    <property type="match status" value="1"/>
</dbReference>
<dbReference type="FunFam" id="1.10.10.10:FF:000163">
    <property type="entry name" value="MarR family transcriptional regulator"/>
    <property type="match status" value="1"/>
</dbReference>
<dbReference type="GO" id="GO:0003700">
    <property type="term" value="F:DNA-binding transcription factor activity"/>
    <property type="evidence" value="ECO:0007669"/>
    <property type="project" value="InterPro"/>
</dbReference>
<keyword evidence="5" id="KW-0804">Transcription</keyword>
<evidence type="ECO:0000256" key="6">
    <source>
        <dbReference type="ARBA" id="ARBA00046337"/>
    </source>
</evidence>
<dbReference type="PANTHER" id="PTHR42756">
    <property type="entry name" value="TRANSCRIPTIONAL REGULATOR, MARR"/>
    <property type="match status" value="1"/>
</dbReference>
<dbReference type="InterPro" id="IPR055166">
    <property type="entry name" value="Transc_reg_Sar_Rot_HTH"/>
</dbReference>
<dbReference type="GO" id="GO:0003677">
    <property type="term" value="F:DNA binding"/>
    <property type="evidence" value="ECO:0007669"/>
    <property type="project" value="UniProtKB-KW"/>
</dbReference>